<evidence type="ECO:0000256" key="1">
    <source>
        <dbReference type="ARBA" id="ARBA00004613"/>
    </source>
</evidence>
<dbReference type="VEuPathDB" id="VectorBase:ASTEI20_040836"/>
<protein>
    <recommendedName>
        <fullName evidence="10">L-dopachrome isomerase</fullName>
        <ecNumber evidence="10">5.3.3.12</ecNumber>
    </recommendedName>
</protein>
<evidence type="ECO:0000256" key="3">
    <source>
        <dbReference type="ARBA" id="ARBA00022525"/>
    </source>
</evidence>
<keyword evidence="3" id="KW-0964">Secreted</keyword>
<dbReference type="GO" id="GO:0048066">
    <property type="term" value="P:developmental pigmentation"/>
    <property type="evidence" value="ECO:0007669"/>
    <property type="project" value="UniProtKB-ARBA"/>
</dbReference>
<reference evidence="11" key="2">
    <citation type="submission" date="2020-05" db="UniProtKB">
        <authorList>
            <consortium name="EnsemblMetazoa"/>
        </authorList>
    </citation>
    <scope>IDENTIFICATION</scope>
    <source>
        <strain evidence="11">Indian</strain>
    </source>
</reference>
<keyword evidence="7" id="KW-0413">Isomerase</keyword>
<dbReference type="Proteomes" id="UP000076408">
    <property type="component" value="Unassembled WGS sequence"/>
</dbReference>
<keyword evidence="5" id="KW-0470">Melanin biosynthesis</keyword>
<dbReference type="VEuPathDB" id="VectorBase:ASTEI00271"/>
<keyword evidence="4" id="KW-0732">Signal</keyword>
<dbReference type="Pfam" id="PF03022">
    <property type="entry name" value="MRJP"/>
    <property type="match status" value="3"/>
</dbReference>
<organism evidence="11 12">
    <name type="scientific">Anopheles stephensi</name>
    <name type="common">Indo-Pakistan malaria mosquito</name>
    <dbReference type="NCBI Taxonomy" id="30069"/>
    <lineage>
        <taxon>Eukaryota</taxon>
        <taxon>Metazoa</taxon>
        <taxon>Ecdysozoa</taxon>
        <taxon>Arthropoda</taxon>
        <taxon>Hexapoda</taxon>
        <taxon>Insecta</taxon>
        <taxon>Pterygota</taxon>
        <taxon>Neoptera</taxon>
        <taxon>Endopterygota</taxon>
        <taxon>Diptera</taxon>
        <taxon>Nematocera</taxon>
        <taxon>Culicoidea</taxon>
        <taxon>Culicidae</taxon>
        <taxon>Anophelinae</taxon>
        <taxon>Anopheles</taxon>
    </lineage>
</organism>
<dbReference type="GO" id="GO:0004167">
    <property type="term" value="F:dopachrome isomerase activity"/>
    <property type="evidence" value="ECO:0007669"/>
    <property type="project" value="UniProtKB-EC"/>
</dbReference>
<dbReference type="InterPro" id="IPR017996">
    <property type="entry name" value="MRJP/yellow-related"/>
</dbReference>
<dbReference type="GO" id="GO:0006583">
    <property type="term" value="P:melanin biosynthetic process from tyrosine"/>
    <property type="evidence" value="ECO:0007669"/>
    <property type="project" value="UniProtKB-ARBA"/>
</dbReference>
<dbReference type="PANTHER" id="PTHR10009">
    <property type="entry name" value="PROTEIN YELLOW-RELATED"/>
    <property type="match status" value="1"/>
</dbReference>
<dbReference type="STRING" id="30069.A0A182XVN5"/>
<proteinExistence type="inferred from homology"/>
<keyword evidence="12" id="KW-1185">Reference proteome</keyword>
<keyword evidence="6" id="KW-0325">Glycoprotein</keyword>
<dbReference type="OMA" id="MWILDTA"/>
<dbReference type="Gene3D" id="2.120.10.30">
    <property type="entry name" value="TolB, C-terminal domain"/>
    <property type="match status" value="3"/>
</dbReference>
<evidence type="ECO:0000313" key="11">
    <source>
        <dbReference type="EnsemblMetazoa" id="ASTEI00271-PA"/>
    </source>
</evidence>
<name>A0A182XVN5_ANOST</name>
<comment type="subcellular location">
    <subcellularLocation>
        <location evidence="1">Secreted</location>
    </subcellularLocation>
</comment>
<evidence type="ECO:0000256" key="5">
    <source>
        <dbReference type="ARBA" id="ARBA00023101"/>
    </source>
</evidence>
<evidence type="ECO:0000256" key="8">
    <source>
        <dbReference type="ARBA" id="ARBA00036823"/>
    </source>
</evidence>
<dbReference type="SUPFAM" id="SSF75011">
    <property type="entry name" value="3-carboxy-cis,cis-mucoante lactonizing enzyme"/>
    <property type="match status" value="1"/>
</dbReference>
<dbReference type="PANTHER" id="PTHR10009:SF10">
    <property type="entry name" value="L-DOPACHROME TAUTOMERASE YELLOW-F-RELATED"/>
    <property type="match status" value="1"/>
</dbReference>
<dbReference type="VEuPathDB" id="VectorBase:ASTE016359"/>
<evidence type="ECO:0000256" key="10">
    <source>
        <dbReference type="ARBA" id="ARBA00038932"/>
    </source>
</evidence>
<reference evidence="12" key="1">
    <citation type="journal article" date="2014" name="Genome Biol.">
        <title>Genome analysis of a major urban malaria vector mosquito, Anopheles stephensi.</title>
        <authorList>
            <person name="Jiang X."/>
            <person name="Peery A."/>
            <person name="Hall A.B."/>
            <person name="Sharma A."/>
            <person name="Chen X.G."/>
            <person name="Waterhouse R.M."/>
            <person name="Komissarov A."/>
            <person name="Riehle M.M."/>
            <person name="Shouche Y."/>
            <person name="Sharakhova M.V."/>
            <person name="Lawson D."/>
            <person name="Pakpour N."/>
            <person name="Arensburger P."/>
            <person name="Davidson V.L."/>
            <person name="Eiglmeier K."/>
            <person name="Emrich S."/>
            <person name="George P."/>
            <person name="Kennedy R.C."/>
            <person name="Mane S.P."/>
            <person name="Maslen G."/>
            <person name="Oringanje C."/>
            <person name="Qi Y."/>
            <person name="Settlage R."/>
            <person name="Tojo M."/>
            <person name="Tubio J.M."/>
            <person name="Unger M.F."/>
            <person name="Wang B."/>
            <person name="Vernick K.D."/>
            <person name="Ribeiro J.M."/>
            <person name="James A.A."/>
            <person name="Michel K."/>
            <person name="Riehle M.A."/>
            <person name="Luckhart S."/>
            <person name="Sharakhov I.V."/>
            <person name="Tu Z."/>
        </authorList>
    </citation>
    <scope>NUCLEOTIDE SEQUENCE [LARGE SCALE GENOMIC DNA]</scope>
    <source>
        <strain evidence="12">Indian</strain>
    </source>
</reference>
<dbReference type="SUPFAM" id="SSF63829">
    <property type="entry name" value="Calcium-dependent phosphotriesterase"/>
    <property type="match status" value="1"/>
</dbReference>
<accession>A0A182XVN5</accession>
<dbReference type="FunFam" id="2.120.10.30:FF:000092">
    <property type="entry name" value="GD20529"/>
    <property type="match status" value="1"/>
</dbReference>
<dbReference type="VEuPathDB" id="VectorBase:ASTE016361"/>
<dbReference type="EC" id="5.3.3.12" evidence="10"/>
<sequence length="1300" mass="148490">MARVFLALLLATIVALTNGQVDEVLKWQKVEYDVPAEVLQRENGYIPIGNIPMGAVHHKNRVFVAVARRRWGIPSTLNVVDISPPFPNTNVVLKPYPNFALNELRADLQPDENRIVTVYRPRVDRCDRLWFVDTGMMEIPGNFTIVQRPSVWSIDLTTNQPIHRFEIPKEAVETGYGLTSITLDVDPTDCEKVFVYISDLQTYRMVVYDYANRRAWRFLHNYFFLNPVEGDYNIQGINFAWDDGIFSIALGNPDPVTKFRTAYFHALSSNSEFTVSTEVLRNETASQRSWHGTDFKLLGYRGSKSQSSIHAFDRETGVIFFALIQQNAILCWDSNKPFAPQNMAIVYKNDRDIVYPNDLSIDQNGYVWFMTNSIIKLLYAQLNLDEFNFFVWRANIKQIIKGTVCDPANPPNVQSGQRFGDEYNNDRVTFYEFKDKHGPGGGPYGGWGHDKMCEKGTSALSCVILVVTVALGQLVQADEFEEVFRWKLLDFNNTDTHEGSSVGDSGVQCKVFNSIFHGVFFPEVPDDVPDAMVALNESFAPYHNLPMGVTHHKGRVFITVPRRRTGIPSTLNVIVLDQVPEGEKSPKLVAYPTALTNQLRSPYLPDAKKLISVYRTRVDRCDRMWFVDTGYLEYPGHRKQVQRPALWIIDLLQDRKVRQFEIPESIVAEGHGMASVTIDSSSDDCEGAYAYIPDLAHYRLYVYGFRENRMWKFQHEFLSFDPRMTGFSVAGVRFRWNDGIFSLAIGAQKSEQEGRTVYFHAMASTSEYRTSSRVLQNETLASVGGYDHLFTHVGERGIRTQCTIHQYDPQTGVLFYAEVNRNAIGCWNSAQSFEPENHGIVQLDNKNFIYPSDMTLDSDGDLWVMTNGLPRWLYATLDADDYNFRVWRQKPAKAIAGTICAPANTPILFPRAQGDTENETFQAYGNIPMGATHHKNRLFITIPRRRPGVPATLNVIDLTKVLRGDRSPPLQAYPTYPINELQLGVDDRFQHLPFFQPQYAPDLRRLVSVYRTKVDACERLWFVDTGMLEYPDNRRQLQRPQVWIIDLKRDQLVQRYTVPESIVREGVGMASITVDVEPTDCAGAFAYIPDLVANAIHVYSLRDNDMWSFNHSSFAYDRTRTTFNVAGQRFEWDDGVFSIAIGQNDTVARSKLVYYHPMVSTTEFGTFTNVLQSKRIAQSGYYDGLFETLGERGPNTQSTMHHYDPRTGVLFYAEVNRNSIGCWNTNQIFDADNHAVVHLDNRELIYPTDLTSDSDGMLWVLTNSLPVWIYSRLNESEYNFRLWRQDPAVAIRGTKCNNAV</sequence>
<dbReference type="InterPro" id="IPR011042">
    <property type="entry name" value="6-blade_b-propeller_TolB-like"/>
</dbReference>
<evidence type="ECO:0000256" key="7">
    <source>
        <dbReference type="ARBA" id="ARBA00023235"/>
    </source>
</evidence>
<dbReference type="EnsemblMetazoa" id="ASTEI00271-RA">
    <property type="protein sequence ID" value="ASTEI00271-PA"/>
    <property type="gene ID" value="ASTEI00271"/>
</dbReference>
<dbReference type="VEuPathDB" id="VectorBase:ASTE016360"/>
<dbReference type="SUPFAM" id="SSF101898">
    <property type="entry name" value="NHL repeat"/>
    <property type="match status" value="1"/>
</dbReference>
<dbReference type="VEuPathDB" id="VectorBase:ASTEI20_036261"/>
<evidence type="ECO:0000256" key="4">
    <source>
        <dbReference type="ARBA" id="ARBA00022729"/>
    </source>
</evidence>
<comment type="catalytic activity">
    <reaction evidence="8">
        <text>L-dopachrome = 5,6-dihydroxyindole-2-carboxylate</text>
        <dbReference type="Rhea" id="RHEA:13041"/>
        <dbReference type="ChEBI" id="CHEBI:16875"/>
        <dbReference type="ChEBI" id="CHEBI:57509"/>
        <dbReference type="EC" id="5.3.3.12"/>
    </reaction>
</comment>
<evidence type="ECO:0000313" key="12">
    <source>
        <dbReference type="Proteomes" id="UP000076408"/>
    </source>
</evidence>
<evidence type="ECO:0000256" key="9">
    <source>
        <dbReference type="ARBA" id="ARBA00037907"/>
    </source>
</evidence>
<dbReference type="GO" id="GO:0005576">
    <property type="term" value="C:extracellular region"/>
    <property type="evidence" value="ECO:0007669"/>
    <property type="project" value="UniProtKB-SubCell"/>
</dbReference>
<dbReference type="GO" id="GO:0106417">
    <property type="term" value="F:dopaminechrome tautomerase activity"/>
    <property type="evidence" value="ECO:0007669"/>
    <property type="project" value="UniProtKB-ARBA"/>
</dbReference>
<evidence type="ECO:0000256" key="2">
    <source>
        <dbReference type="ARBA" id="ARBA00009127"/>
    </source>
</evidence>
<dbReference type="GO" id="GO:0042435">
    <property type="term" value="P:indole-containing compound biosynthetic process"/>
    <property type="evidence" value="ECO:0007669"/>
    <property type="project" value="UniProtKB-ARBA"/>
</dbReference>
<comment type="pathway">
    <text evidence="9">Pigment biosynthesis; melanin biosynthesis.</text>
</comment>
<comment type="similarity">
    <text evidence="2">Belongs to the major royal jelly protein family.</text>
</comment>
<evidence type="ECO:0000256" key="6">
    <source>
        <dbReference type="ARBA" id="ARBA00023180"/>
    </source>
</evidence>